<accession>A0A444X0F1</accession>
<dbReference type="STRING" id="3818.A0A444X0F1"/>
<evidence type="ECO:0008006" key="5">
    <source>
        <dbReference type="Google" id="ProtNLM"/>
    </source>
</evidence>
<dbReference type="InterPro" id="IPR027942">
    <property type="entry name" value="SEO_N"/>
</dbReference>
<dbReference type="InterPro" id="IPR027944">
    <property type="entry name" value="SEO_C"/>
</dbReference>
<name>A0A444X0F1_ARAHY</name>
<dbReference type="PANTHER" id="PTHR33232">
    <property type="entry name" value="PROTEIN SIEVE ELEMENT OCCLUSION B-LIKE"/>
    <property type="match status" value="1"/>
</dbReference>
<dbReference type="AlphaFoldDB" id="A0A444X0F1"/>
<dbReference type="EMBL" id="SDMP01000020">
    <property type="protein sequence ID" value="RYQ83177.1"/>
    <property type="molecule type" value="Genomic_DNA"/>
</dbReference>
<dbReference type="Gramene" id="arahy.Tifrunner.gnm2.ann2.Ah20g137600.1">
    <property type="protein sequence ID" value="arahy.Tifrunner.gnm2.ann2.Ah20g137600.1-CDS"/>
    <property type="gene ID" value="arahy.Tifrunner.gnm2.ann2.Ah20g137600"/>
</dbReference>
<dbReference type="PANTHER" id="PTHR33232:SF11">
    <property type="entry name" value="PROTEIN SIEVE ELEMENT OCCLUSION C"/>
    <property type="match status" value="1"/>
</dbReference>
<protein>
    <recommendedName>
        <fullName evidence="5">Protein SIEVE ELEMENT OCCLUSION C</fullName>
    </recommendedName>
</protein>
<evidence type="ECO:0000259" key="1">
    <source>
        <dbReference type="Pfam" id="PF14576"/>
    </source>
</evidence>
<dbReference type="OrthoDB" id="1670392at2759"/>
<evidence type="ECO:0000313" key="3">
    <source>
        <dbReference type="EMBL" id="RYQ83177.1"/>
    </source>
</evidence>
<gene>
    <name evidence="3" type="ORF">Ahy_B10g101804</name>
</gene>
<dbReference type="Pfam" id="PF14577">
    <property type="entry name" value="SEO_C"/>
    <property type="match status" value="1"/>
</dbReference>
<feature type="domain" description="Sieve element occlusion C-terminal" evidence="2">
    <location>
        <begin position="465"/>
        <end position="696"/>
    </location>
</feature>
<organism evidence="3 4">
    <name type="scientific">Arachis hypogaea</name>
    <name type="common">Peanut</name>
    <dbReference type="NCBI Taxonomy" id="3818"/>
    <lineage>
        <taxon>Eukaryota</taxon>
        <taxon>Viridiplantae</taxon>
        <taxon>Streptophyta</taxon>
        <taxon>Embryophyta</taxon>
        <taxon>Tracheophyta</taxon>
        <taxon>Spermatophyta</taxon>
        <taxon>Magnoliopsida</taxon>
        <taxon>eudicotyledons</taxon>
        <taxon>Gunneridae</taxon>
        <taxon>Pentapetalae</taxon>
        <taxon>rosids</taxon>
        <taxon>fabids</taxon>
        <taxon>Fabales</taxon>
        <taxon>Fabaceae</taxon>
        <taxon>Papilionoideae</taxon>
        <taxon>50 kb inversion clade</taxon>
        <taxon>dalbergioids sensu lato</taxon>
        <taxon>Dalbergieae</taxon>
        <taxon>Pterocarpus clade</taxon>
        <taxon>Arachis</taxon>
    </lineage>
</organism>
<dbReference type="InterPro" id="IPR039299">
    <property type="entry name" value="SEOA"/>
</dbReference>
<proteinExistence type="predicted"/>
<feature type="domain" description="Sieve element occlusion N-terminal" evidence="1">
    <location>
        <begin position="19"/>
        <end position="297"/>
    </location>
</feature>
<comment type="caution">
    <text evidence="3">The sequence shown here is derived from an EMBL/GenBank/DDBJ whole genome shotgun (WGS) entry which is preliminary data.</text>
</comment>
<evidence type="ECO:0000313" key="4">
    <source>
        <dbReference type="Proteomes" id="UP000289738"/>
    </source>
</evidence>
<sequence>MDFHKRHSVSLLSTSSMLDDNLIKKLLLTHDPDGRWLDSETMLQAVGTVMFHASTIVASNLSSASFRILKNDITEIEQLDCSEPLGCIVNKISYKIVCNCKRTADGDLNSRILSLFDLIKDYRWDAKVVLVLAAFAARYGEFWQLIQLRPQNTLADSIARIKQLPFNLRPLRPQIKALSLLVKTMMDVAMCIIEFESFLPHQHLELGNEIVTATKSLVYVAVYWIIRSSFACFCQLMDLRTKKKHDQVYSDSTIIAAWELSSLTYRLGSICNILRAQVDLCHQEIERNVQDKLLNLADEVHIDNQKVLNLLFPSKNYLPLKDCSKNVKLGVTKLKHKIVLLLISKPKLLAFEELLLLVQQTCDHPLNERFKDSYEIVWIPFPSSGTSWTDAEQSSLEFLSNSLPWYAVWKPRLLSSAVAKYIKDKWNYRDDPVIVTLDSNGTVANRNALDMIMIWGVRAYPFSASKEAELWEDQNLTMQLLLGDINPLLAYWVEKGKNICIYGSENLPWIQQFSDCITKLKQQGLQLETIYVGHSNFTEQIKNIMSSSTEINESSQLSFTKMQLFWIRLASMRRSKIRLGKTPSSDQVLAELSAMLDMNDKKEGWAVIGSCCKEDNIIRLQGMVLMDFLGRFEEWSEDLERFGLVGTARKFLDPNFVVEGPCNHSYMVSSSEGSTQGSVVTCPVCNCPMKKFVVYQP</sequence>
<dbReference type="GO" id="GO:0010088">
    <property type="term" value="P:phloem development"/>
    <property type="evidence" value="ECO:0007669"/>
    <property type="project" value="InterPro"/>
</dbReference>
<dbReference type="SMR" id="A0A444X0F1"/>
<reference evidence="3 4" key="1">
    <citation type="submission" date="2019-01" db="EMBL/GenBank/DDBJ databases">
        <title>Sequencing of cultivated peanut Arachis hypogaea provides insights into genome evolution and oil improvement.</title>
        <authorList>
            <person name="Chen X."/>
        </authorList>
    </citation>
    <scope>NUCLEOTIDE SEQUENCE [LARGE SCALE GENOMIC DNA]</scope>
    <source>
        <strain evidence="4">cv. Fuhuasheng</strain>
        <tissue evidence="3">Leaves</tissue>
    </source>
</reference>
<dbReference type="Proteomes" id="UP000289738">
    <property type="component" value="Chromosome B10"/>
</dbReference>
<keyword evidence="4" id="KW-1185">Reference proteome</keyword>
<evidence type="ECO:0000259" key="2">
    <source>
        <dbReference type="Pfam" id="PF14577"/>
    </source>
</evidence>
<dbReference type="Pfam" id="PF14576">
    <property type="entry name" value="SEO_N"/>
    <property type="match status" value="1"/>
</dbReference>